<evidence type="ECO:0000256" key="5">
    <source>
        <dbReference type="ARBA" id="ARBA00023163"/>
    </source>
</evidence>
<keyword evidence="2" id="KW-0805">Transcription regulation</keyword>
<comment type="similarity">
    <text evidence="1">Belongs to the sigma-70 factor family. ECF subfamily.</text>
</comment>
<accession>A0A940ST06</accession>
<keyword evidence="9" id="KW-1185">Reference proteome</keyword>
<evidence type="ECO:0000256" key="2">
    <source>
        <dbReference type="ARBA" id="ARBA00023015"/>
    </source>
</evidence>
<sequence length="166" mass="20010">MKKNQVSWLFETYYSDLILYGIGITKNQKIAEDLVSDAFYKLLLNIDKVALHQCKFWLMRVMKNSYIDKYRKERHLEFYEATGRSIEVMESNHLEKLLQEEVRRDLMQNIQKLPAKYTEVMILYYFLELTGKEIAEYLDVSYGQVRTRLYRGRQLLKERLEKDGET</sequence>
<dbReference type="EMBL" id="JAEEGA010000001">
    <property type="protein sequence ID" value="MBP1039795.1"/>
    <property type="molecule type" value="Genomic_DNA"/>
</dbReference>
<dbReference type="PANTHER" id="PTHR43133">
    <property type="entry name" value="RNA POLYMERASE ECF-TYPE SIGMA FACTO"/>
    <property type="match status" value="1"/>
</dbReference>
<dbReference type="Pfam" id="PF08281">
    <property type="entry name" value="Sigma70_r4_2"/>
    <property type="match status" value="1"/>
</dbReference>
<evidence type="ECO:0000259" key="6">
    <source>
        <dbReference type="Pfam" id="PF04542"/>
    </source>
</evidence>
<name>A0A940ST06_9ENTE</name>
<dbReference type="NCBIfam" id="TIGR02937">
    <property type="entry name" value="sigma70-ECF"/>
    <property type="match status" value="1"/>
</dbReference>
<dbReference type="GO" id="GO:0006352">
    <property type="term" value="P:DNA-templated transcription initiation"/>
    <property type="evidence" value="ECO:0007669"/>
    <property type="project" value="InterPro"/>
</dbReference>
<dbReference type="InterPro" id="IPR014284">
    <property type="entry name" value="RNA_pol_sigma-70_dom"/>
</dbReference>
<dbReference type="InterPro" id="IPR007627">
    <property type="entry name" value="RNA_pol_sigma70_r2"/>
</dbReference>
<evidence type="ECO:0000256" key="4">
    <source>
        <dbReference type="ARBA" id="ARBA00023125"/>
    </source>
</evidence>
<evidence type="ECO:0000256" key="1">
    <source>
        <dbReference type="ARBA" id="ARBA00010641"/>
    </source>
</evidence>
<feature type="domain" description="RNA polymerase sigma-70 region 2" evidence="6">
    <location>
        <begin position="9"/>
        <end position="74"/>
    </location>
</feature>
<dbReference type="PANTHER" id="PTHR43133:SF8">
    <property type="entry name" value="RNA POLYMERASE SIGMA FACTOR HI_1459-RELATED"/>
    <property type="match status" value="1"/>
</dbReference>
<gene>
    <name evidence="8" type="ORF">I6N95_02110</name>
</gene>
<dbReference type="InterPro" id="IPR036388">
    <property type="entry name" value="WH-like_DNA-bd_sf"/>
</dbReference>
<dbReference type="RefSeq" id="WP_209524682.1">
    <property type="nucleotide sequence ID" value="NZ_JAEEGA010000001.1"/>
</dbReference>
<keyword evidence="4" id="KW-0238">DNA-binding</keyword>
<protein>
    <submittedName>
        <fullName evidence="8">RNA polymerase sigma factor</fullName>
    </submittedName>
</protein>
<dbReference type="Gene3D" id="1.10.1740.10">
    <property type="match status" value="1"/>
</dbReference>
<proteinExistence type="inferred from homology"/>
<dbReference type="Gene3D" id="1.10.10.10">
    <property type="entry name" value="Winged helix-like DNA-binding domain superfamily/Winged helix DNA-binding domain"/>
    <property type="match status" value="1"/>
</dbReference>
<reference evidence="8" key="1">
    <citation type="submission" date="2020-12" db="EMBL/GenBank/DDBJ databases">
        <title>Vagococcus allomyrinae sp. nov. and Enterococcus lavae sp. nov., isolated from the larvae of Allomyrina dichotoma.</title>
        <authorList>
            <person name="Lee S.D."/>
        </authorList>
    </citation>
    <scope>NUCLEOTIDE SEQUENCE</scope>
    <source>
        <strain evidence="8">BWB3-3</strain>
    </source>
</reference>
<keyword evidence="3" id="KW-0731">Sigma factor</keyword>
<evidence type="ECO:0000313" key="8">
    <source>
        <dbReference type="EMBL" id="MBP1039795.1"/>
    </source>
</evidence>
<dbReference type="InterPro" id="IPR039425">
    <property type="entry name" value="RNA_pol_sigma-70-like"/>
</dbReference>
<dbReference type="Pfam" id="PF04542">
    <property type="entry name" value="Sigma70_r2"/>
    <property type="match status" value="1"/>
</dbReference>
<dbReference type="InterPro" id="IPR013324">
    <property type="entry name" value="RNA_pol_sigma_r3/r4-like"/>
</dbReference>
<dbReference type="InterPro" id="IPR013325">
    <property type="entry name" value="RNA_pol_sigma_r2"/>
</dbReference>
<dbReference type="GO" id="GO:0016987">
    <property type="term" value="F:sigma factor activity"/>
    <property type="evidence" value="ECO:0007669"/>
    <property type="project" value="UniProtKB-KW"/>
</dbReference>
<comment type="caution">
    <text evidence="8">The sequence shown here is derived from an EMBL/GenBank/DDBJ whole genome shotgun (WGS) entry which is preliminary data.</text>
</comment>
<dbReference type="SUPFAM" id="SSF88659">
    <property type="entry name" value="Sigma3 and sigma4 domains of RNA polymerase sigma factors"/>
    <property type="match status" value="1"/>
</dbReference>
<dbReference type="CDD" id="cd06171">
    <property type="entry name" value="Sigma70_r4"/>
    <property type="match status" value="1"/>
</dbReference>
<dbReference type="Proteomes" id="UP000674938">
    <property type="component" value="Unassembled WGS sequence"/>
</dbReference>
<dbReference type="AlphaFoldDB" id="A0A940ST06"/>
<dbReference type="SUPFAM" id="SSF88946">
    <property type="entry name" value="Sigma2 domain of RNA polymerase sigma factors"/>
    <property type="match status" value="1"/>
</dbReference>
<keyword evidence="5" id="KW-0804">Transcription</keyword>
<feature type="domain" description="RNA polymerase sigma factor 70 region 4 type 2" evidence="7">
    <location>
        <begin position="104"/>
        <end position="156"/>
    </location>
</feature>
<organism evidence="8 9">
    <name type="scientific">Vagococcus allomyrinae</name>
    <dbReference type="NCBI Taxonomy" id="2794353"/>
    <lineage>
        <taxon>Bacteria</taxon>
        <taxon>Bacillati</taxon>
        <taxon>Bacillota</taxon>
        <taxon>Bacilli</taxon>
        <taxon>Lactobacillales</taxon>
        <taxon>Enterococcaceae</taxon>
        <taxon>Vagococcus</taxon>
    </lineage>
</organism>
<dbReference type="InterPro" id="IPR013249">
    <property type="entry name" value="RNA_pol_sigma70_r4_t2"/>
</dbReference>
<evidence type="ECO:0000256" key="3">
    <source>
        <dbReference type="ARBA" id="ARBA00023082"/>
    </source>
</evidence>
<evidence type="ECO:0000313" key="9">
    <source>
        <dbReference type="Proteomes" id="UP000674938"/>
    </source>
</evidence>
<dbReference type="GO" id="GO:0003677">
    <property type="term" value="F:DNA binding"/>
    <property type="evidence" value="ECO:0007669"/>
    <property type="project" value="UniProtKB-KW"/>
</dbReference>
<evidence type="ECO:0000259" key="7">
    <source>
        <dbReference type="Pfam" id="PF08281"/>
    </source>
</evidence>